<dbReference type="EC" id="3.6.1.57" evidence="2"/>
<dbReference type="Gene3D" id="3.40.50.11190">
    <property type="match status" value="1"/>
</dbReference>
<evidence type="ECO:0000313" key="2">
    <source>
        <dbReference type="EMBL" id="ROZ88172.1"/>
    </source>
</evidence>
<sequence>MTSKQVVFRADASLDMGTGHVMRCLTLANALREKGYECHFICREHKGNLIDFILGQGFHAHPLVCSPTTASNGWEHEGEELAHAAWLGASQRDDAGACQKVLEKIKPQWLVVDHYALDCQWEQALKPYYERLMVIDDLADRSHQCELLLDQNLGRMEKDYNGLVSEKCNRLIGPNYALLRPEFVELRERSLERRHNSKISRILITLGGVDLNNVTAQVLEALGHSQLPLETELDIVMGASAPSLLAVRRQAKELPFKATVSVNVRDMAERMCLADLCIGAAGSTSWERCCLGLPAIQFVLADNQKMVNQSLIEKGAAIALDTRNVQASDDKVLEDVLTQIWSNISRMINSSAAIVDGLGSKRVVDHLMSMK</sequence>
<dbReference type="InterPro" id="IPR020023">
    <property type="entry name" value="PseG"/>
</dbReference>
<dbReference type="Pfam" id="PF04101">
    <property type="entry name" value="Glyco_tran_28_C"/>
    <property type="match status" value="1"/>
</dbReference>
<dbReference type="NCBIfam" id="TIGR03590">
    <property type="entry name" value="PseG"/>
    <property type="match status" value="1"/>
</dbReference>
<feature type="domain" description="Glycosyl transferase family 28 C-terminal" evidence="1">
    <location>
        <begin position="206"/>
        <end position="348"/>
    </location>
</feature>
<dbReference type="InterPro" id="IPR007235">
    <property type="entry name" value="Glyco_trans_28_C"/>
</dbReference>
<evidence type="ECO:0000259" key="1">
    <source>
        <dbReference type="Pfam" id="PF04101"/>
    </source>
</evidence>
<dbReference type="PANTHER" id="PTHR21015:SF22">
    <property type="entry name" value="GLYCOSYLTRANSFERASE"/>
    <property type="match status" value="1"/>
</dbReference>
<accession>A0ABX9XQ76</accession>
<dbReference type="RefSeq" id="WP_123887604.1">
    <property type="nucleotide sequence ID" value="NZ_JBPYCX010000001.1"/>
</dbReference>
<dbReference type="GO" id="GO:0016787">
    <property type="term" value="F:hydrolase activity"/>
    <property type="evidence" value="ECO:0007669"/>
    <property type="project" value="UniProtKB-KW"/>
</dbReference>
<organism evidence="2 3">
    <name type="scientific">Pseudomonas neustonica</name>
    <dbReference type="NCBI Taxonomy" id="2487346"/>
    <lineage>
        <taxon>Bacteria</taxon>
        <taxon>Pseudomonadati</taxon>
        <taxon>Pseudomonadota</taxon>
        <taxon>Gammaproteobacteria</taxon>
        <taxon>Pseudomonadales</taxon>
        <taxon>Pseudomonadaceae</taxon>
        <taxon>Pseudomonas</taxon>
    </lineage>
</organism>
<dbReference type="SUPFAM" id="SSF53756">
    <property type="entry name" value="UDP-Glycosyltransferase/glycogen phosphorylase"/>
    <property type="match status" value="2"/>
</dbReference>
<gene>
    <name evidence="2" type="primary">pseG</name>
    <name evidence="2" type="ORF">EF096_00275</name>
</gene>
<reference evidence="2 3" key="1">
    <citation type="submission" date="2018-11" db="EMBL/GenBank/DDBJ databases">
        <authorList>
            <person name="Jang G.I."/>
            <person name="Hwang C.Y."/>
        </authorList>
    </citation>
    <scope>NUCLEOTIDE SEQUENCE [LARGE SCALE GENOMIC DNA]</scope>
    <source>
        <strain evidence="2 3">SSM26</strain>
    </source>
</reference>
<proteinExistence type="predicted"/>
<protein>
    <submittedName>
        <fullName evidence="2">UDP-2,4-diacetamido-2,4, 6-trideoxy-beta-L-altropyranose hydrolase</fullName>
        <ecNumber evidence="2">3.6.1.57</ecNumber>
    </submittedName>
</protein>
<dbReference type="EMBL" id="RKKU01000001">
    <property type="protein sequence ID" value="ROZ88172.1"/>
    <property type="molecule type" value="Genomic_DNA"/>
</dbReference>
<keyword evidence="2" id="KW-0378">Hydrolase</keyword>
<comment type="caution">
    <text evidence="2">The sequence shown here is derived from an EMBL/GenBank/DDBJ whole genome shotgun (WGS) entry which is preliminary data.</text>
</comment>
<dbReference type="Proteomes" id="UP000275199">
    <property type="component" value="Unassembled WGS sequence"/>
</dbReference>
<dbReference type="PANTHER" id="PTHR21015">
    <property type="entry name" value="UDP-N-ACETYLGLUCOSAMINE--N-ACETYLMURAMYL-(PENTAPEPTIDE) PYROPHOSPHORYL-UNDECAPRENOL N-ACETYLGLUCOSAMINE TRANSFERASE 1"/>
    <property type="match status" value="1"/>
</dbReference>
<evidence type="ECO:0000313" key="3">
    <source>
        <dbReference type="Proteomes" id="UP000275199"/>
    </source>
</evidence>
<name>A0ABX9XQ76_9PSED</name>
<dbReference type="Gene3D" id="3.40.50.2000">
    <property type="entry name" value="Glycogen Phosphorylase B"/>
    <property type="match status" value="1"/>
</dbReference>
<keyword evidence="3" id="KW-1185">Reference proteome</keyword>